<name>A0A2M8R113_9BRAD</name>
<dbReference type="AlphaFoldDB" id="A0A2M8R113"/>
<keyword evidence="2" id="KW-1185">Reference proteome</keyword>
<evidence type="ECO:0000313" key="1">
    <source>
        <dbReference type="EMBL" id="PJG51497.1"/>
    </source>
</evidence>
<dbReference type="EMBL" id="PGVG01000036">
    <property type="protein sequence ID" value="PJG51497.1"/>
    <property type="molecule type" value="Genomic_DNA"/>
</dbReference>
<reference evidence="1 2" key="1">
    <citation type="submission" date="2017-11" db="EMBL/GenBank/DDBJ databases">
        <title>Bradyrhizobium forestalis sp. nov., an efficient nitrogen-fixing bacterium isolated from nodules of forest legume species in the Amazon.</title>
        <authorList>
            <person name="Costa E.M."/>
            <person name="Guimaraes A."/>
            <person name="Carvalho T.S."/>
            <person name="Rodrigues T.L."/>
            <person name="Ribeiro P.R.A."/>
            <person name="Lebbe L."/>
            <person name="Willems A."/>
            <person name="Moreira F.M.S."/>
        </authorList>
    </citation>
    <scope>NUCLEOTIDE SEQUENCE [LARGE SCALE GENOMIC DNA]</scope>
    <source>
        <strain evidence="1 2">INPA54B</strain>
    </source>
</reference>
<organism evidence="1 2">
    <name type="scientific">Bradyrhizobium forestalis</name>
    <dbReference type="NCBI Taxonomy" id="1419263"/>
    <lineage>
        <taxon>Bacteria</taxon>
        <taxon>Pseudomonadati</taxon>
        <taxon>Pseudomonadota</taxon>
        <taxon>Alphaproteobacteria</taxon>
        <taxon>Hyphomicrobiales</taxon>
        <taxon>Nitrobacteraceae</taxon>
        <taxon>Bradyrhizobium</taxon>
    </lineage>
</organism>
<dbReference type="Proteomes" id="UP000231194">
    <property type="component" value="Unassembled WGS sequence"/>
</dbReference>
<protein>
    <recommendedName>
        <fullName evidence="3">N-acetyltransferase domain-containing protein</fullName>
    </recommendedName>
</protein>
<gene>
    <name evidence="1" type="ORF">CVM73_30935</name>
</gene>
<comment type="caution">
    <text evidence="1">The sequence shown here is derived from an EMBL/GenBank/DDBJ whole genome shotgun (WGS) entry which is preliminary data.</text>
</comment>
<accession>A0A2M8R113</accession>
<evidence type="ECO:0000313" key="2">
    <source>
        <dbReference type="Proteomes" id="UP000231194"/>
    </source>
</evidence>
<evidence type="ECO:0008006" key="3">
    <source>
        <dbReference type="Google" id="ProtNLM"/>
    </source>
</evidence>
<proteinExistence type="predicted"/>
<sequence>MAQQDRTSAAMKSVVNILNVSRFIRIYDDLAAQKGIKLSVGFDFDKYVTITSALPTKKRTYPNFRPDRSPIKPGQGYWMIGLDKHNDVALVEAARLYDLQDSNFASNLESLRAFYADPAMHAHPQDRCRCTAPTAREITGKVAYHGDFWLRKDFRGQGMPEIMAAVLRGISFAMWKPDFVVGLAERWLLSKGVLAQYGHAHYEEGGSVLHLVEENIMDDDLLVWLTSEELQRLVYHHEKNELSASPRDPSPSAERQAI</sequence>